<comment type="similarity">
    <text evidence="1">Belongs to the short-chain dehydrogenases/reductases (SDR) family.</text>
</comment>
<name>A0ABD6AQH2_9EURY</name>
<dbReference type="AlphaFoldDB" id="A0ABD6AQH2"/>
<evidence type="ECO:0000256" key="1">
    <source>
        <dbReference type="ARBA" id="ARBA00006484"/>
    </source>
</evidence>
<keyword evidence="5" id="KW-1185">Reference proteome</keyword>
<dbReference type="PRINTS" id="PR00081">
    <property type="entry name" value="GDHRDH"/>
</dbReference>
<evidence type="ECO:0000256" key="2">
    <source>
        <dbReference type="ARBA" id="ARBA00023002"/>
    </source>
</evidence>
<evidence type="ECO:0000313" key="5">
    <source>
        <dbReference type="Proteomes" id="UP001597187"/>
    </source>
</evidence>
<gene>
    <name evidence="4" type="ORF">ACFSBT_00570</name>
</gene>
<organism evidence="4 5">
    <name type="scientific">Halomarina rubra</name>
    <dbReference type="NCBI Taxonomy" id="2071873"/>
    <lineage>
        <taxon>Archaea</taxon>
        <taxon>Methanobacteriati</taxon>
        <taxon>Methanobacteriota</taxon>
        <taxon>Stenosarchaea group</taxon>
        <taxon>Halobacteria</taxon>
        <taxon>Halobacteriales</taxon>
        <taxon>Natronomonadaceae</taxon>
        <taxon>Halomarina</taxon>
    </lineage>
</organism>
<proteinExistence type="inferred from homology"/>
<dbReference type="EMBL" id="JBHUDC010000001">
    <property type="protein sequence ID" value="MFD1511768.1"/>
    <property type="molecule type" value="Genomic_DNA"/>
</dbReference>
<dbReference type="Gene3D" id="3.40.50.720">
    <property type="entry name" value="NAD(P)-binding Rossmann-like Domain"/>
    <property type="match status" value="1"/>
</dbReference>
<dbReference type="InterPro" id="IPR002347">
    <property type="entry name" value="SDR_fam"/>
</dbReference>
<dbReference type="PANTHER" id="PTHR43943:SF17">
    <property type="entry name" value="3-PHENYLPROPIONATE-DIHYDRODIOL_CINNAMIC ACID-DIHYDRODIOL DEHYDROGENASE"/>
    <property type="match status" value="1"/>
</dbReference>
<dbReference type="RefSeq" id="WP_250871753.1">
    <property type="nucleotide sequence ID" value="NZ_JALXFV010000001.1"/>
</dbReference>
<evidence type="ECO:0000256" key="3">
    <source>
        <dbReference type="SAM" id="MobiDB-lite"/>
    </source>
</evidence>
<keyword evidence="2" id="KW-0560">Oxidoreductase</keyword>
<evidence type="ECO:0000313" key="4">
    <source>
        <dbReference type="EMBL" id="MFD1511768.1"/>
    </source>
</evidence>
<dbReference type="Proteomes" id="UP001597187">
    <property type="component" value="Unassembled WGS sequence"/>
</dbReference>
<dbReference type="InterPro" id="IPR036291">
    <property type="entry name" value="NAD(P)-bd_dom_sf"/>
</dbReference>
<dbReference type="GO" id="GO:0016491">
    <property type="term" value="F:oxidoreductase activity"/>
    <property type="evidence" value="ECO:0007669"/>
    <property type="project" value="UniProtKB-KW"/>
</dbReference>
<reference evidence="4 5" key="1">
    <citation type="journal article" date="2019" name="Int. J. Syst. Evol. Microbiol.">
        <title>The Global Catalogue of Microorganisms (GCM) 10K type strain sequencing project: providing services to taxonomists for standard genome sequencing and annotation.</title>
        <authorList>
            <consortium name="The Broad Institute Genomics Platform"/>
            <consortium name="The Broad Institute Genome Sequencing Center for Infectious Disease"/>
            <person name="Wu L."/>
            <person name="Ma J."/>
        </authorList>
    </citation>
    <scope>NUCLEOTIDE SEQUENCE [LARGE SCALE GENOMIC DNA]</scope>
    <source>
        <strain evidence="4 5">CGMCC 1.12563</strain>
    </source>
</reference>
<protein>
    <submittedName>
        <fullName evidence="4">SDR family oxidoreductase</fullName>
    </submittedName>
</protein>
<dbReference type="SUPFAM" id="SSF51735">
    <property type="entry name" value="NAD(P)-binding Rossmann-fold domains"/>
    <property type="match status" value="1"/>
</dbReference>
<feature type="region of interest" description="Disordered" evidence="3">
    <location>
        <begin position="206"/>
        <end position="226"/>
    </location>
</feature>
<accession>A0ABD6AQH2</accession>
<sequence>MDLRLDGTRAYVMAASSGLGRAVAEELVREGAHVVVSSRSAERLDEATAEIRAATDCSPDAVDSVVCDLGDAESVRTATETAVERLGGLDVLVTNHGGPDTTPFSGLSMADFDDAYHHVLRSTVLACETALPALRDGGGAITHLVAASALEPSARGALGNVFRPGIYGLSKVLAEEYGADGVRVNCVSPRGVVTDRIEQKLAARAEREGITEAEAERQRTDELPLDSLGTPASFGKAVAYLSSPAAEFVTGTTLPVDGGWHRHAY</sequence>
<feature type="compositionally biased region" description="Basic and acidic residues" evidence="3">
    <location>
        <begin position="206"/>
        <end position="222"/>
    </location>
</feature>
<comment type="caution">
    <text evidence="4">The sequence shown here is derived from an EMBL/GenBank/DDBJ whole genome shotgun (WGS) entry which is preliminary data.</text>
</comment>
<dbReference type="Pfam" id="PF13561">
    <property type="entry name" value="adh_short_C2"/>
    <property type="match status" value="1"/>
</dbReference>
<dbReference type="PANTHER" id="PTHR43943">
    <property type="entry name" value="DEHYDROGENASE/REDUCTASE (SDR FAMILY) MEMBER 4"/>
    <property type="match status" value="1"/>
</dbReference>